<dbReference type="InterPro" id="IPR050482">
    <property type="entry name" value="Sensor_HK_TwoCompSys"/>
</dbReference>
<evidence type="ECO:0000313" key="10">
    <source>
        <dbReference type="EMBL" id="MFC4071803.1"/>
    </source>
</evidence>
<keyword evidence="4" id="KW-0808">Transferase</keyword>
<comment type="catalytic activity">
    <reaction evidence="1">
        <text>ATP + protein L-histidine = ADP + protein N-phospho-L-histidine.</text>
        <dbReference type="EC" id="2.7.13.3"/>
    </reaction>
</comment>
<dbReference type="InterPro" id="IPR036890">
    <property type="entry name" value="HATPase_C_sf"/>
</dbReference>
<keyword evidence="8" id="KW-0902">Two-component regulatory system</keyword>
<keyword evidence="11" id="KW-1185">Reference proteome</keyword>
<dbReference type="PANTHER" id="PTHR24421:SF10">
    <property type="entry name" value="NITRATE_NITRITE SENSOR PROTEIN NARQ"/>
    <property type="match status" value="1"/>
</dbReference>
<evidence type="ECO:0000313" key="11">
    <source>
        <dbReference type="Proteomes" id="UP001595867"/>
    </source>
</evidence>
<evidence type="ECO:0000256" key="4">
    <source>
        <dbReference type="ARBA" id="ARBA00022679"/>
    </source>
</evidence>
<proteinExistence type="predicted"/>
<dbReference type="CDD" id="cd16917">
    <property type="entry name" value="HATPase_UhpB-NarQ-NarX-like"/>
    <property type="match status" value="1"/>
</dbReference>
<comment type="caution">
    <text evidence="10">The sequence shown here is derived from an EMBL/GenBank/DDBJ whole genome shotgun (WGS) entry which is preliminary data.</text>
</comment>
<dbReference type="InterPro" id="IPR011712">
    <property type="entry name" value="Sig_transdc_His_kin_sub3_dim/P"/>
</dbReference>
<keyword evidence="5" id="KW-0547">Nucleotide-binding</keyword>
<dbReference type="Gene3D" id="3.30.565.10">
    <property type="entry name" value="Histidine kinase-like ATPase, C-terminal domain"/>
    <property type="match status" value="1"/>
</dbReference>
<dbReference type="EC" id="2.7.13.3" evidence="2"/>
<feature type="domain" description="Signal transduction histidine kinase subgroup 3 dimerisation and phosphoacceptor" evidence="9">
    <location>
        <begin position="149"/>
        <end position="214"/>
    </location>
</feature>
<evidence type="ECO:0000256" key="1">
    <source>
        <dbReference type="ARBA" id="ARBA00000085"/>
    </source>
</evidence>
<dbReference type="GO" id="GO:0016301">
    <property type="term" value="F:kinase activity"/>
    <property type="evidence" value="ECO:0007669"/>
    <property type="project" value="UniProtKB-KW"/>
</dbReference>
<keyword evidence="7" id="KW-0067">ATP-binding</keyword>
<evidence type="ECO:0000256" key="8">
    <source>
        <dbReference type="ARBA" id="ARBA00023012"/>
    </source>
</evidence>
<dbReference type="Pfam" id="PF07730">
    <property type="entry name" value="HisKA_3"/>
    <property type="match status" value="1"/>
</dbReference>
<evidence type="ECO:0000256" key="6">
    <source>
        <dbReference type="ARBA" id="ARBA00022777"/>
    </source>
</evidence>
<keyword evidence="6 10" id="KW-0418">Kinase</keyword>
<sequence>MSLLVPVLAWAVDWAHERLDSAFDPRSLVVSAAVFATLYLRDRRPGLVLVVQLIWSVGAEPLMGVVSPLTGSLVALQALAARRPPALSVGGLAATTTVLFIQVGFPASDSWAEGLTGFLIATTAWALGYRRYDTVTVQQEVTRDALRAERLRLARDLHDIVTHAISAIVMQAAGARAVIADDPERAAQALDAIETTGVQAMDELRRLLGLLRSAGGDVTPDLNRQPGLQDIGGLLDWARTNGLIPATSVEGEPGLLDEFTSLAAYRLVQEALTNTLKHAGPGAVVELVLRWGDENLDIRIQDRPPARRERGRLRLNGGHGLLGLHERITVVGGTLNTYPSDGGFVVEARLPLKRRRTASSTTPPIRERTSS</sequence>
<accession>A0ABV8JBC2</accession>
<reference evidence="11" key="1">
    <citation type="journal article" date="2019" name="Int. J. Syst. Evol. Microbiol.">
        <title>The Global Catalogue of Microorganisms (GCM) 10K type strain sequencing project: providing services to taxonomists for standard genome sequencing and annotation.</title>
        <authorList>
            <consortium name="The Broad Institute Genomics Platform"/>
            <consortium name="The Broad Institute Genome Sequencing Center for Infectious Disease"/>
            <person name="Wu L."/>
            <person name="Ma J."/>
        </authorList>
    </citation>
    <scope>NUCLEOTIDE SEQUENCE [LARGE SCALE GENOMIC DNA]</scope>
    <source>
        <strain evidence="11">TBRC 5832</strain>
    </source>
</reference>
<dbReference type="Gene3D" id="1.20.5.1930">
    <property type="match status" value="1"/>
</dbReference>
<evidence type="ECO:0000256" key="2">
    <source>
        <dbReference type="ARBA" id="ARBA00012438"/>
    </source>
</evidence>
<evidence type="ECO:0000256" key="7">
    <source>
        <dbReference type="ARBA" id="ARBA00022840"/>
    </source>
</evidence>
<organism evidence="10 11">
    <name type="scientific">Actinoplanes subglobosus</name>
    <dbReference type="NCBI Taxonomy" id="1547892"/>
    <lineage>
        <taxon>Bacteria</taxon>
        <taxon>Bacillati</taxon>
        <taxon>Actinomycetota</taxon>
        <taxon>Actinomycetes</taxon>
        <taxon>Micromonosporales</taxon>
        <taxon>Micromonosporaceae</taxon>
        <taxon>Actinoplanes</taxon>
    </lineage>
</organism>
<name>A0ABV8JBC2_9ACTN</name>
<dbReference type="EMBL" id="JBHSBL010000029">
    <property type="protein sequence ID" value="MFC4071803.1"/>
    <property type="molecule type" value="Genomic_DNA"/>
</dbReference>
<evidence type="ECO:0000259" key="9">
    <source>
        <dbReference type="Pfam" id="PF07730"/>
    </source>
</evidence>
<dbReference type="Proteomes" id="UP001595867">
    <property type="component" value="Unassembled WGS sequence"/>
</dbReference>
<gene>
    <name evidence="10" type="ORF">ACFO0C_43280</name>
</gene>
<keyword evidence="3" id="KW-0597">Phosphoprotein</keyword>
<evidence type="ECO:0000256" key="3">
    <source>
        <dbReference type="ARBA" id="ARBA00022553"/>
    </source>
</evidence>
<dbReference type="SUPFAM" id="SSF55874">
    <property type="entry name" value="ATPase domain of HSP90 chaperone/DNA topoisomerase II/histidine kinase"/>
    <property type="match status" value="1"/>
</dbReference>
<dbReference type="RefSeq" id="WP_378072681.1">
    <property type="nucleotide sequence ID" value="NZ_JBHSBL010000029.1"/>
</dbReference>
<evidence type="ECO:0000256" key="5">
    <source>
        <dbReference type="ARBA" id="ARBA00022741"/>
    </source>
</evidence>
<protein>
    <recommendedName>
        <fullName evidence="2">histidine kinase</fullName>
        <ecNumber evidence="2">2.7.13.3</ecNumber>
    </recommendedName>
</protein>
<dbReference type="PANTHER" id="PTHR24421">
    <property type="entry name" value="NITRATE/NITRITE SENSOR PROTEIN NARX-RELATED"/>
    <property type="match status" value="1"/>
</dbReference>